<keyword evidence="6" id="KW-0876">Taxol biosynthesis</keyword>
<keyword evidence="7 8" id="KW-0349">Heme</keyword>
<dbReference type="InterPro" id="IPR017972">
    <property type="entry name" value="Cyt_P450_CS"/>
</dbReference>
<feature type="binding site" description="axial binding residue" evidence="7">
    <location>
        <position position="459"/>
    </location>
    <ligand>
        <name>heme</name>
        <dbReference type="ChEBI" id="CHEBI:30413"/>
    </ligand>
    <ligandPart>
        <name>Fe</name>
        <dbReference type="ChEBI" id="CHEBI:18248"/>
    </ligandPart>
</feature>
<dbReference type="CDD" id="cd11073">
    <property type="entry name" value="CYP76-like"/>
    <property type="match status" value="1"/>
</dbReference>
<keyword evidence="8" id="KW-0503">Monooxygenase</keyword>
<dbReference type="InterPro" id="IPR001128">
    <property type="entry name" value="Cyt_P450"/>
</dbReference>
<name>A0A291FAU1_TAXCH</name>
<dbReference type="GO" id="GO:0004497">
    <property type="term" value="F:monooxygenase activity"/>
    <property type="evidence" value="ECO:0007669"/>
    <property type="project" value="UniProtKB-KW"/>
</dbReference>
<dbReference type="GO" id="GO:0016705">
    <property type="term" value="F:oxidoreductase activity, acting on paired donors, with incorporation or reduction of molecular oxygen"/>
    <property type="evidence" value="ECO:0007669"/>
    <property type="project" value="InterPro"/>
</dbReference>
<proteinExistence type="evidence at transcript level"/>
<dbReference type="Gene3D" id="1.10.630.10">
    <property type="entry name" value="Cytochrome P450"/>
    <property type="match status" value="1"/>
</dbReference>
<dbReference type="PANTHER" id="PTHR47950">
    <property type="entry name" value="CYTOCHROME P450, FAMILY 76, SUBFAMILY C, POLYPEPTIDE 5-RELATED"/>
    <property type="match status" value="1"/>
</dbReference>
<dbReference type="PROSITE" id="PS00086">
    <property type="entry name" value="CYTOCHROME_P450"/>
    <property type="match status" value="1"/>
</dbReference>
<dbReference type="PRINTS" id="PR00385">
    <property type="entry name" value="P450"/>
</dbReference>
<keyword evidence="9" id="KW-0472">Membrane</keyword>
<keyword evidence="4 8" id="KW-0560">Oxidoreductase</keyword>
<keyword evidence="9" id="KW-1133">Transmembrane helix</keyword>
<comment type="similarity">
    <text evidence="2 8">Belongs to the cytochrome P450 family.</text>
</comment>
<comment type="pathway">
    <text evidence="1">Alkaloid biosynthesis; taxol biosynthesis.</text>
</comment>
<organism evidence="10">
    <name type="scientific">Taxus chinensis</name>
    <name type="common">Chinese yew</name>
    <name type="synonym">Taxus wallichiana var. chinensis</name>
    <dbReference type="NCBI Taxonomy" id="29808"/>
    <lineage>
        <taxon>Eukaryota</taxon>
        <taxon>Viridiplantae</taxon>
        <taxon>Streptophyta</taxon>
        <taxon>Embryophyta</taxon>
        <taxon>Tracheophyta</taxon>
        <taxon>Spermatophyta</taxon>
        <taxon>Pinopsida</taxon>
        <taxon>Pinidae</taxon>
        <taxon>Conifers II</taxon>
        <taxon>Cupressales</taxon>
        <taxon>Taxaceae</taxon>
        <taxon>Taxus</taxon>
    </lineage>
</organism>
<dbReference type="Pfam" id="PF00067">
    <property type="entry name" value="p450"/>
    <property type="match status" value="1"/>
</dbReference>
<sequence>MKPPQKRGCKEEREKQQAGMEPCTLLCYSLLAGVALLYLIFSRKLSSKASKRLPPGPRPLPLIGNILQLGKSPHESLFHLAKLHGPLMTLHLGFKTTIVASSPAMAKQVLKTHDPALSARTVIDATTCLSYCDHSLVWSDCVPRWRTLRRICATELFSAKRLDALQDLRRVQVSTMIRTIYEDCMTASSVDIGHAAFLTILNLLGNLIFSKDMFDRGSRESHEFKDTLTKVMVIGGAPNLADFFPFLRFLDPQGVRKVLTKYGLVVFRIFDGHIEERLQSGRNEEREKDFLDILLESKTETGENLTSLELKCFFYDLFVAGTETTSSTIEWAMAEIIRNPKIMKKVKDELDEVVGKERIAQESDIDNLPYLHAVVKETLRLHPPAPLLIHHKAQNSCEIDGYVIPKDAQVFVNAWAVGRDPITWKEPEIFLPERFVESEVEYKGQHFQLIPFGSGRRICPGLPLAHQMVHIVVASLVQCFNWCLPDGKNPEMLDMSEEFGITLQKSQHLVVIPTSRLSCHVYN</sequence>
<reference evidence="10" key="1">
    <citation type="journal article" date="2017" name="Front. Plant Sci.">
        <title>Transcriptome Assembly and Systematic Identification of Novel Cytochrome P450s in Taxus chinensis.</title>
        <authorList>
            <person name="Liao W."/>
            <person name="Zhao S."/>
            <person name="Zhang M."/>
            <person name="Dong K."/>
            <person name="Chen Y."/>
            <person name="Fu C."/>
            <person name="Yu L."/>
        </authorList>
    </citation>
    <scope>NUCLEOTIDE SEQUENCE</scope>
</reference>
<dbReference type="GO" id="GO:0005506">
    <property type="term" value="F:iron ion binding"/>
    <property type="evidence" value="ECO:0007669"/>
    <property type="project" value="InterPro"/>
</dbReference>
<dbReference type="PANTHER" id="PTHR47950:SF44">
    <property type="entry name" value="CYTOCHROME P450, FAMILY 76, SUBFAMILY C, POLYPEPTIDE 5-RELATED"/>
    <property type="match status" value="1"/>
</dbReference>
<evidence type="ECO:0000256" key="3">
    <source>
        <dbReference type="ARBA" id="ARBA00022723"/>
    </source>
</evidence>
<dbReference type="AlphaFoldDB" id="A0A291FAU1"/>
<dbReference type="EMBL" id="MF448580">
    <property type="protein sequence ID" value="ATG29901.1"/>
    <property type="molecule type" value="mRNA"/>
</dbReference>
<dbReference type="UniPathway" id="UPA00842"/>
<evidence type="ECO:0000256" key="7">
    <source>
        <dbReference type="PIRSR" id="PIRSR602401-1"/>
    </source>
</evidence>
<accession>A0A291FAU1</accession>
<evidence type="ECO:0000256" key="8">
    <source>
        <dbReference type="RuleBase" id="RU000461"/>
    </source>
</evidence>
<dbReference type="InterPro" id="IPR036396">
    <property type="entry name" value="Cyt_P450_sf"/>
</dbReference>
<evidence type="ECO:0000256" key="5">
    <source>
        <dbReference type="ARBA" id="ARBA00023004"/>
    </source>
</evidence>
<protein>
    <submittedName>
        <fullName evidence="10">CYP76AA71</fullName>
    </submittedName>
</protein>
<evidence type="ECO:0000256" key="6">
    <source>
        <dbReference type="ARBA" id="ARBA00023059"/>
    </source>
</evidence>
<evidence type="ECO:0000256" key="9">
    <source>
        <dbReference type="SAM" id="Phobius"/>
    </source>
</evidence>
<dbReference type="InterPro" id="IPR002401">
    <property type="entry name" value="Cyt_P450_E_grp-I"/>
</dbReference>
<keyword evidence="5 7" id="KW-0408">Iron</keyword>
<dbReference type="PRINTS" id="PR00463">
    <property type="entry name" value="EP450I"/>
</dbReference>
<evidence type="ECO:0000313" key="10">
    <source>
        <dbReference type="EMBL" id="ATG29901.1"/>
    </source>
</evidence>
<dbReference type="GO" id="GO:0020037">
    <property type="term" value="F:heme binding"/>
    <property type="evidence" value="ECO:0007669"/>
    <property type="project" value="InterPro"/>
</dbReference>
<keyword evidence="9" id="KW-0812">Transmembrane</keyword>
<feature type="transmembrane region" description="Helical" evidence="9">
    <location>
        <begin position="21"/>
        <end position="41"/>
    </location>
</feature>
<evidence type="ECO:0000256" key="2">
    <source>
        <dbReference type="ARBA" id="ARBA00010617"/>
    </source>
</evidence>
<dbReference type="SUPFAM" id="SSF48264">
    <property type="entry name" value="Cytochrome P450"/>
    <property type="match status" value="1"/>
</dbReference>
<keyword evidence="3 7" id="KW-0479">Metal-binding</keyword>
<evidence type="ECO:0000256" key="1">
    <source>
        <dbReference type="ARBA" id="ARBA00005122"/>
    </source>
</evidence>
<dbReference type="FunFam" id="1.10.630.10:FF:000007">
    <property type="entry name" value="Cytochrome P450 76C4"/>
    <property type="match status" value="1"/>
</dbReference>
<evidence type="ECO:0000256" key="4">
    <source>
        <dbReference type="ARBA" id="ARBA00023002"/>
    </source>
</evidence>
<dbReference type="GO" id="GO:0042617">
    <property type="term" value="P:paclitaxel biosynthetic process"/>
    <property type="evidence" value="ECO:0007669"/>
    <property type="project" value="UniProtKB-UniPathway"/>
</dbReference>
<comment type="cofactor">
    <cofactor evidence="7">
        <name>heme</name>
        <dbReference type="ChEBI" id="CHEBI:30413"/>
    </cofactor>
</comment>